<protein>
    <submittedName>
        <fullName evidence="1">CLUMA_CG012368, isoform A</fullName>
    </submittedName>
</protein>
<evidence type="ECO:0000313" key="1">
    <source>
        <dbReference type="EMBL" id="CRK99089.1"/>
    </source>
</evidence>
<keyword evidence="2" id="KW-1185">Reference proteome</keyword>
<dbReference type="Proteomes" id="UP000183832">
    <property type="component" value="Unassembled WGS sequence"/>
</dbReference>
<evidence type="ECO:0000313" key="2">
    <source>
        <dbReference type="Proteomes" id="UP000183832"/>
    </source>
</evidence>
<proteinExistence type="predicted"/>
<dbReference type="AlphaFoldDB" id="A0A1J1IKW0"/>
<accession>A0A1J1IKW0</accession>
<organism evidence="1 2">
    <name type="scientific">Clunio marinus</name>
    <dbReference type="NCBI Taxonomy" id="568069"/>
    <lineage>
        <taxon>Eukaryota</taxon>
        <taxon>Metazoa</taxon>
        <taxon>Ecdysozoa</taxon>
        <taxon>Arthropoda</taxon>
        <taxon>Hexapoda</taxon>
        <taxon>Insecta</taxon>
        <taxon>Pterygota</taxon>
        <taxon>Neoptera</taxon>
        <taxon>Endopterygota</taxon>
        <taxon>Diptera</taxon>
        <taxon>Nematocera</taxon>
        <taxon>Chironomoidea</taxon>
        <taxon>Chironomidae</taxon>
        <taxon>Clunio</taxon>
    </lineage>
</organism>
<reference evidence="1 2" key="1">
    <citation type="submission" date="2015-04" db="EMBL/GenBank/DDBJ databases">
        <authorList>
            <person name="Syromyatnikov M.Y."/>
            <person name="Popov V.N."/>
        </authorList>
    </citation>
    <scope>NUCLEOTIDE SEQUENCE [LARGE SCALE GENOMIC DNA]</scope>
</reference>
<dbReference type="EMBL" id="CVRI01000048">
    <property type="protein sequence ID" value="CRK99089.1"/>
    <property type="molecule type" value="Genomic_DNA"/>
</dbReference>
<gene>
    <name evidence="1" type="ORF">CLUMA_CG012368</name>
</gene>
<sequence length="68" mass="7613">MEKIKGRNVNPDQCTISRIACMYISLKFSVLSSDVSVSLRVIVKNSKHLTRFRQKMRGTPSSAVVNGE</sequence>
<name>A0A1J1IKW0_9DIPT</name>